<dbReference type="InterPro" id="IPR000485">
    <property type="entry name" value="AsnC-type_HTH_dom"/>
</dbReference>
<evidence type="ECO:0000256" key="1">
    <source>
        <dbReference type="ARBA" id="ARBA00023015"/>
    </source>
</evidence>
<dbReference type="OrthoDB" id="66249at2"/>
<dbReference type="Gene3D" id="3.30.70.920">
    <property type="match status" value="1"/>
</dbReference>
<dbReference type="GO" id="GO:0043565">
    <property type="term" value="F:sequence-specific DNA binding"/>
    <property type="evidence" value="ECO:0007669"/>
    <property type="project" value="InterPro"/>
</dbReference>
<feature type="domain" description="HTH asnC-type" evidence="4">
    <location>
        <begin position="2"/>
        <end position="68"/>
    </location>
</feature>
<dbReference type="InterPro" id="IPR036390">
    <property type="entry name" value="WH_DNA-bd_sf"/>
</dbReference>
<dbReference type="InterPro" id="IPR011991">
    <property type="entry name" value="ArsR-like_HTH"/>
</dbReference>
<dbReference type="GO" id="GO:0043200">
    <property type="term" value="P:response to amino acid"/>
    <property type="evidence" value="ECO:0007669"/>
    <property type="project" value="TreeGrafter"/>
</dbReference>
<dbReference type="SUPFAM" id="SSF54909">
    <property type="entry name" value="Dimeric alpha+beta barrel"/>
    <property type="match status" value="1"/>
</dbReference>
<dbReference type="EMBL" id="QRCT01000007">
    <property type="protein sequence ID" value="RDU25108.1"/>
    <property type="molecule type" value="Genomic_DNA"/>
</dbReference>
<dbReference type="Pfam" id="PF01037">
    <property type="entry name" value="AsnC_trans_reg"/>
    <property type="match status" value="1"/>
</dbReference>
<dbReference type="RefSeq" id="WP_115480316.1">
    <property type="nucleotide sequence ID" value="NZ_QRCT01000007.1"/>
</dbReference>
<comment type="caution">
    <text evidence="5">The sequence shown here is derived from an EMBL/GenBank/DDBJ whole genome shotgun (WGS) entry which is preliminary data.</text>
</comment>
<dbReference type="Pfam" id="PF13412">
    <property type="entry name" value="HTH_24"/>
    <property type="match status" value="1"/>
</dbReference>
<dbReference type="AlphaFoldDB" id="A0A371AZS9"/>
<evidence type="ECO:0000313" key="6">
    <source>
        <dbReference type="Proteomes" id="UP000255036"/>
    </source>
</evidence>
<dbReference type="GO" id="GO:0005829">
    <property type="term" value="C:cytosol"/>
    <property type="evidence" value="ECO:0007669"/>
    <property type="project" value="TreeGrafter"/>
</dbReference>
<evidence type="ECO:0000256" key="3">
    <source>
        <dbReference type="ARBA" id="ARBA00023163"/>
    </source>
</evidence>
<dbReference type="SMART" id="SM00344">
    <property type="entry name" value="HTH_ASNC"/>
    <property type="match status" value="1"/>
</dbReference>
<evidence type="ECO:0000256" key="2">
    <source>
        <dbReference type="ARBA" id="ARBA00023125"/>
    </source>
</evidence>
<name>A0A371AZS9_9FIRM</name>
<dbReference type="Proteomes" id="UP000255036">
    <property type="component" value="Unassembled WGS sequence"/>
</dbReference>
<dbReference type="InterPro" id="IPR036388">
    <property type="entry name" value="WH-like_DNA-bd_sf"/>
</dbReference>
<keyword evidence="1" id="KW-0805">Transcription regulation</keyword>
<keyword evidence="6" id="KW-1185">Reference proteome</keyword>
<organism evidence="5 6">
    <name type="scientific">Anaerosacchariphilus polymeriproducens</name>
    <dbReference type="NCBI Taxonomy" id="1812858"/>
    <lineage>
        <taxon>Bacteria</taxon>
        <taxon>Bacillati</taxon>
        <taxon>Bacillota</taxon>
        <taxon>Clostridia</taxon>
        <taxon>Lachnospirales</taxon>
        <taxon>Lachnospiraceae</taxon>
        <taxon>Anaerosacchariphilus</taxon>
    </lineage>
</organism>
<dbReference type="InterPro" id="IPR019888">
    <property type="entry name" value="Tscrpt_reg_AsnC-like"/>
</dbReference>
<gene>
    <name evidence="5" type="ORF">DWV06_01010</name>
</gene>
<dbReference type="InterPro" id="IPR011008">
    <property type="entry name" value="Dimeric_a/b-barrel"/>
</dbReference>
<keyword evidence="3" id="KW-0804">Transcription</keyword>
<dbReference type="Gene3D" id="1.10.10.10">
    <property type="entry name" value="Winged helix-like DNA-binding domain superfamily/Winged helix DNA-binding domain"/>
    <property type="match status" value="1"/>
</dbReference>
<dbReference type="PRINTS" id="PR00033">
    <property type="entry name" value="HTHASNC"/>
</dbReference>
<reference evidence="5 6" key="1">
    <citation type="submission" date="2018-07" db="EMBL/GenBank/DDBJ databases">
        <title>Anaerosacharophilus polymeroproducens gen. nov. sp. nov., an anaerobic bacterium isolated from salt field.</title>
        <authorList>
            <person name="Kim W."/>
            <person name="Yang S.-H."/>
            <person name="Oh J."/>
            <person name="Lee J.-H."/>
            <person name="Kwon K.K."/>
        </authorList>
    </citation>
    <scope>NUCLEOTIDE SEQUENCE [LARGE SCALE GENOMIC DNA]</scope>
    <source>
        <strain evidence="5 6">MCWD5</strain>
    </source>
</reference>
<dbReference type="InterPro" id="IPR019887">
    <property type="entry name" value="Tscrpt_reg_AsnC/Lrp_C"/>
</dbReference>
<dbReference type="SUPFAM" id="SSF46785">
    <property type="entry name" value="Winged helix' DNA-binding domain"/>
    <property type="match status" value="1"/>
</dbReference>
<dbReference type="CDD" id="cd00090">
    <property type="entry name" value="HTH_ARSR"/>
    <property type="match status" value="1"/>
</dbReference>
<accession>A0A371AZS9</accession>
<dbReference type="PANTHER" id="PTHR30154:SF34">
    <property type="entry name" value="TRANSCRIPTIONAL REGULATOR AZLB"/>
    <property type="match status" value="1"/>
</dbReference>
<evidence type="ECO:0000259" key="4">
    <source>
        <dbReference type="PROSITE" id="PS50956"/>
    </source>
</evidence>
<protein>
    <submittedName>
        <fullName evidence="5">Lrp/AsnC family transcriptional regulator</fullName>
    </submittedName>
</protein>
<keyword evidence="2" id="KW-0238">DNA-binding</keyword>
<sequence length="148" mass="17043">MFDSIDMNILKLLQKDARMSASDISRKVDLSISAVGERIRKLEKADIIKQYTTTLDSAFFEKELTAFMLISIESPNVSPRFYDFIEQEKEILSCFYIAGDYDYIIKIVTKNTSTLAEVLDRIKSLEGIIKTNTMVVLDTKKEQNTFYI</sequence>
<dbReference type="PANTHER" id="PTHR30154">
    <property type="entry name" value="LEUCINE-RESPONSIVE REGULATORY PROTEIN"/>
    <property type="match status" value="1"/>
</dbReference>
<proteinExistence type="predicted"/>
<dbReference type="PROSITE" id="PS50956">
    <property type="entry name" value="HTH_ASNC_2"/>
    <property type="match status" value="1"/>
</dbReference>
<evidence type="ECO:0000313" key="5">
    <source>
        <dbReference type="EMBL" id="RDU25108.1"/>
    </source>
</evidence>